<sequence length="101" mass="10467">VGGERRAVDAPSASSDPCLQALHPAADRLGIVGVVNRISHGVWGAAGSERWRGRVSMGQVGRDAPRSGEVGGFRRDGCRRPPAAGRASLPAVANLCLQTQV</sequence>
<name>A0A4R0WZZ3_9BURK</name>
<gene>
    <name evidence="2" type="ORF">BZM27_50825</name>
</gene>
<dbReference type="Proteomes" id="UP000294200">
    <property type="component" value="Unassembled WGS sequence"/>
</dbReference>
<feature type="region of interest" description="Disordered" evidence="1">
    <location>
        <begin position="57"/>
        <end position="84"/>
    </location>
</feature>
<accession>A0A4R0WZZ3</accession>
<dbReference type="EMBL" id="MWML01000512">
    <property type="protein sequence ID" value="TCG03124.1"/>
    <property type="molecule type" value="Genomic_DNA"/>
</dbReference>
<organism evidence="2 3">
    <name type="scientific">Paraburkholderia steynii</name>
    <dbReference type="NCBI Taxonomy" id="1245441"/>
    <lineage>
        <taxon>Bacteria</taxon>
        <taxon>Pseudomonadati</taxon>
        <taxon>Pseudomonadota</taxon>
        <taxon>Betaproteobacteria</taxon>
        <taxon>Burkholderiales</taxon>
        <taxon>Burkholderiaceae</taxon>
        <taxon>Paraburkholderia</taxon>
    </lineage>
</organism>
<comment type="caution">
    <text evidence="2">The sequence shown here is derived from an EMBL/GenBank/DDBJ whole genome shotgun (WGS) entry which is preliminary data.</text>
</comment>
<dbReference type="AlphaFoldDB" id="A0A4R0WZZ3"/>
<evidence type="ECO:0000256" key="1">
    <source>
        <dbReference type="SAM" id="MobiDB-lite"/>
    </source>
</evidence>
<proteinExistence type="predicted"/>
<evidence type="ECO:0000313" key="3">
    <source>
        <dbReference type="Proteomes" id="UP000294200"/>
    </source>
</evidence>
<feature type="non-terminal residue" evidence="2">
    <location>
        <position position="1"/>
    </location>
</feature>
<keyword evidence="3" id="KW-1185">Reference proteome</keyword>
<protein>
    <submittedName>
        <fullName evidence="2">Uncharacterized protein</fullName>
    </submittedName>
</protein>
<reference evidence="2 3" key="1">
    <citation type="submission" date="2017-02" db="EMBL/GenBank/DDBJ databases">
        <title>Paraburkholderia sophoroidis sp. nov. and Paraburkholderia steynii sp. nov. rhizobial symbionts of the fynbos legume Hypocalyptus sophoroides.</title>
        <authorList>
            <person name="Steenkamp E.T."/>
            <person name="Beukes C.W."/>
            <person name="Van Zyl E."/>
            <person name="Avontuur J."/>
            <person name="Chan W.Y."/>
            <person name="Hassen A."/>
            <person name="Palmer M."/>
            <person name="Mthombeni L."/>
            <person name="Phalane F."/>
            <person name="Sereme K."/>
            <person name="Venter S.N."/>
        </authorList>
    </citation>
    <scope>NUCLEOTIDE SEQUENCE [LARGE SCALE GENOMIC DNA]</scope>
    <source>
        <strain evidence="2 3">HC1.1ba</strain>
    </source>
</reference>
<evidence type="ECO:0000313" key="2">
    <source>
        <dbReference type="EMBL" id="TCG03124.1"/>
    </source>
</evidence>